<evidence type="ECO:0000256" key="1">
    <source>
        <dbReference type="ARBA" id="ARBA00006484"/>
    </source>
</evidence>
<keyword evidence="4" id="KW-1185">Reference proteome</keyword>
<proteinExistence type="inferred from homology"/>
<comment type="caution">
    <text evidence="3">The sequence shown here is derived from an EMBL/GenBank/DDBJ whole genome shotgun (WGS) entry which is preliminary data.</text>
</comment>
<organism evidence="3 4">
    <name type="scientific">Halocatena marina</name>
    <dbReference type="NCBI Taxonomy" id="2934937"/>
    <lineage>
        <taxon>Archaea</taxon>
        <taxon>Methanobacteriati</taxon>
        <taxon>Methanobacteriota</taxon>
        <taxon>Stenosarchaea group</taxon>
        <taxon>Halobacteria</taxon>
        <taxon>Halobacteriales</taxon>
        <taxon>Natronomonadaceae</taxon>
        <taxon>Halocatena</taxon>
    </lineage>
</organism>
<accession>A0ABD5YZ29</accession>
<dbReference type="Gene3D" id="3.40.50.720">
    <property type="entry name" value="NAD(P)-binding Rossmann-like Domain"/>
    <property type="match status" value="1"/>
</dbReference>
<dbReference type="GeneID" id="76202771"/>
<dbReference type="Pfam" id="PF13561">
    <property type="entry name" value="adh_short_C2"/>
    <property type="match status" value="1"/>
</dbReference>
<dbReference type="Proteomes" id="UP001596417">
    <property type="component" value="Unassembled WGS sequence"/>
</dbReference>
<dbReference type="CDD" id="cd05233">
    <property type="entry name" value="SDR_c"/>
    <property type="match status" value="1"/>
</dbReference>
<reference evidence="3 4" key="1">
    <citation type="journal article" date="2019" name="Int. J. Syst. Evol. Microbiol.">
        <title>The Global Catalogue of Microorganisms (GCM) 10K type strain sequencing project: providing services to taxonomists for standard genome sequencing and annotation.</title>
        <authorList>
            <consortium name="The Broad Institute Genomics Platform"/>
            <consortium name="The Broad Institute Genome Sequencing Center for Infectious Disease"/>
            <person name="Wu L."/>
            <person name="Ma J."/>
        </authorList>
    </citation>
    <scope>NUCLEOTIDE SEQUENCE [LARGE SCALE GENOMIC DNA]</scope>
    <source>
        <strain evidence="3 4">RDMS1</strain>
    </source>
</reference>
<dbReference type="SMART" id="SM00822">
    <property type="entry name" value="PKS_KR"/>
    <property type="match status" value="1"/>
</dbReference>
<evidence type="ECO:0000259" key="2">
    <source>
        <dbReference type="SMART" id="SM00822"/>
    </source>
</evidence>
<dbReference type="GO" id="GO:0016616">
    <property type="term" value="F:oxidoreductase activity, acting on the CH-OH group of donors, NAD or NADP as acceptor"/>
    <property type="evidence" value="ECO:0007669"/>
    <property type="project" value="UniProtKB-ARBA"/>
</dbReference>
<evidence type="ECO:0000313" key="4">
    <source>
        <dbReference type="Proteomes" id="UP001596417"/>
    </source>
</evidence>
<dbReference type="FunFam" id="3.40.50.720:FF:000084">
    <property type="entry name" value="Short-chain dehydrogenase reductase"/>
    <property type="match status" value="1"/>
</dbReference>
<evidence type="ECO:0000313" key="3">
    <source>
        <dbReference type="EMBL" id="MFC7192991.1"/>
    </source>
</evidence>
<dbReference type="AlphaFoldDB" id="A0ABD5YZ29"/>
<dbReference type="RefSeq" id="WP_248910384.1">
    <property type="nucleotide sequence ID" value="NZ_CP109982.1"/>
</dbReference>
<dbReference type="SUPFAM" id="SSF51735">
    <property type="entry name" value="NAD(P)-binding Rossmann-fold domains"/>
    <property type="match status" value="1"/>
</dbReference>
<feature type="domain" description="Ketoreductase" evidence="2">
    <location>
        <begin position="9"/>
        <end position="181"/>
    </location>
</feature>
<dbReference type="EMBL" id="JBHTAX010000006">
    <property type="protein sequence ID" value="MFC7192991.1"/>
    <property type="molecule type" value="Genomic_DNA"/>
</dbReference>
<dbReference type="EC" id="1.1.1.-" evidence="3"/>
<comment type="similarity">
    <text evidence="1">Belongs to the short-chain dehydrogenases/reductases (SDR) family.</text>
</comment>
<dbReference type="PRINTS" id="PR00080">
    <property type="entry name" value="SDRFAMILY"/>
</dbReference>
<dbReference type="InterPro" id="IPR057326">
    <property type="entry name" value="KR_dom"/>
</dbReference>
<dbReference type="PANTHER" id="PTHR42760">
    <property type="entry name" value="SHORT-CHAIN DEHYDROGENASES/REDUCTASES FAMILY MEMBER"/>
    <property type="match status" value="1"/>
</dbReference>
<dbReference type="InterPro" id="IPR036291">
    <property type="entry name" value="NAD(P)-bd_dom_sf"/>
</dbReference>
<name>A0ABD5YZ29_9EURY</name>
<keyword evidence="3" id="KW-0560">Oxidoreductase</keyword>
<sequence length="260" mass="26856">MSDTRLVGAHIVVTGGASGIGQGVARRIATAGGNVSVFDLDEEGAAETVERVEDAGSEAIAVKVNIANKTDLENGVEQAIDALGPIDGLVNAGGVQVMKPFLKLTEDDIDHHLSVNIRGTFLASQVVGSHMVEEERDGAIVNIGSTAGAGSPNYGQSAYAASKGAIDSLTTAIAIDLAEYNIRCNVVHPGATKTPMLDRLADCEIGEQSRKGKSLAERHLVGRIGEPADIAHLCVLLLSGEGEWITAQGFVVDGGVVHGK</sequence>
<dbReference type="InterPro" id="IPR002347">
    <property type="entry name" value="SDR_fam"/>
</dbReference>
<protein>
    <submittedName>
        <fullName evidence="3">SDR family NAD(P)-dependent oxidoreductase</fullName>
        <ecNumber evidence="3">1.1.1.-</ecNumber>
    </submittedName>
</protein>
<gene>
    <name evidence="3" type="ORF">ACFQL7_26540</name>
</gene>
<dbReference type="PRINTS" id="PR00081">
    <property type="entry name" value="GDHRDH"/>
</dbReference>